<evidence type="ECO:0000256" key="1">
    <source>
        <dbReference type="ARBA" id="ARBA00000085"/>
    </source>
</evidence>
<dbReference type="Pfam" id="PF00512">
    <property type="entry name" value="HisKA"/>
    <property type="match status" value="1"/>
</dbReference>
<feature type="transmembrane region" description="Helical" evidence="14">
    <location>
        <begin position="648"/>
        <end position="670"/>
    </location>
</feature>
<dbReference type="PANTHER" id="PTHR45528">
    <property type="entry name" value="SENSOR HISTIDINE KINASE CPXA"/>
    <property type="match status" value="1"/>
</dbReference>
<evidence type="ECO:0000313" key="17">
    <source>
        <dbReference type="EMBL" id="QGW27493.1"/>
    </source>
</evidence>
<name>A0A6I6G7N2_9BACT</name>
<evidence type="ECO:0000256" key="10">
    <source>
        <dbReference type="ARBA" id="ARBA00022840"/>
    </source>
</evidence>
<dbReference type="InterPro" id="IPR003660">
    <property type="entry name" value="HAMP_dom"/>
</dbReference>
<evidence type="ECO:0000313" key="18">
    <source>
        <dbReference type="Proteomes" id="UP000426027"/>
    </source>
</evidence>
<dbReference type="EC" id="2.7.13.3" evidence="3"/>
<proteinExistence type="predicted"/>
<dbReference type="InterPro" id="IPR004358">
    <property type="entry name" value="Sig_transdc_His_kin-like_C"/>
</dbReference>
<dbReference type="InterPro" id="IPR003661">
    <property type="entry name" value="HisK_dim/P_dom"/>
</dbReference>
<protein>
    <recommendedName>
        <fullName evidence="3">histidine kinase</fullName>
        <ecNumber evidence="3">2.7.13.3</ecNumber>
    </recommendedName>
</protein>
<feature type="transmembrane region" description="Helical" evidence="14">
    <location>
        <begin position="427"/>
        <end position="456"/>
    </location>
</feature>
<keyword evidence="13 14" id="KW-0472">Membrane</keyword>
<dbReference type="SMART" id="SM00388">
    <property type="entry name" value="HisKA"/>
    <property type="match status" value="1"/>
</dbReference>
<keyword evidence="9" id="KW-0418">Kinase</keyword>
<dbReference type="GO" id="GO:0005886">
    <property type="term" value="C:plasma membrane"/>
    <property type="evidence" value="ECO:0007669"/>
    <property type="project" value="UniProtKB-SubCell"/>
</dbReference>
<dbReference type="PROSITE" id="PS50885">
    <property type="entry name" value="HAMP"/>
    <property type="match status" value="1"/>
</dbReference>
<dbReference type="GO" id="GO:0005524">
    <property type="term" value="F:ATP binding"/>
    <property type="evidence" value="ECO:0007669"/>
    <property type="project" value="UniProtKB-KW"/>
</dbReference>
<dbReference type="InterPro" id="IPR050398">
    <property type="entry name" value="HssS/ArlS-like"/>
</dbReference>
<dbReference type="Proteomes" id="UP000426027">
    <property type="component" value="Chromosome"/>
</dbReference>
<dbReference type="Gene3D" id="3.30.565.10">
    <property type="entry name" value="Histidine kinase-like ATPase, C-terminal domain"/>
    <property type="match status" value="1"/>
</dbReference>
<keyword evidence="5" id="KW-0597">Phosphoprotein</keyword>
<evidence type="ECO:0000256" key="2">
    <source>
        <dbReference type="ARBA" id="ARBA00004651"/>
    </source>
</evidence>
<dbReference type="GO" id="GO:0000155">
    <property type="term" value="F:phosphorelay sensor kinase activity"/>
    <property type="evidence" value="ECO:0007669"/>
    <property type="project" value="InterPro"/>
</dbReference>
<keyword evidence="6" id="KW-0808">Transferase</keyword>
<dbReference type="SMART" id="SM00304">
    <property type="entry name" value="HAMP"/>
    <property type="match status" value="1"/>
</dbReference>
<accession>A0A6I6G7N2</accession>
<evidence type="ECO:0000256" key="12">
    <source>
        <dbReference type="ARBA" id="ARBA00023012"/>
    </source>
</evidence>
<dbReference type="AlphaFoldDB" id="A0A6I6G7N2"/>
<dbReference type="PROSITE" id="PS50109">
    <property type="entry name" value="HIS_KIN"/>
    <property type="match status" value="1"/>
</dbReference>
<evidence type="ECO:0000256" key="8">
    <source>
        <dbReference type="ARBA" id="ARBA00022741"/>
    </source>
</evidence>
<dbReference type="CDD" id="cd00082">
    <property type="entry name" value="HisKA"/>
    <property type="match status" value="1"/>
</dbReference>
<dbReference type="InterPro" id="IPR036097">
    <property type="entry name" value="HisK_dim/P_sf"/>
</dbReference>
<evidence type="ECO:0000256" key="13">
    <source>
        <dbReference type="ARBA" id="ARBA00023136"/>
    </source>
</evidence>
<dbReference type="SUPFAM" id="SSF47384">
    <property type="entry name" value="Homodimeric domain of signal transducing histidine kinase"/>
    <property type="match status" value="1"/>
</dbReference>
<dbReference type="Pfam" id="PF02518">
    <property type="entry name" value="HATPase_c"/>
    <property type="match status" value="1"/>
</dbReference>
<dbReference type="EMBL" id="CP046566">
    <property type="protein sequence ID" value="QGW27493.1"/>
    <property type="molecule type" value="Genomic_DNA"/>
</dbReference>
<evidence type="ECO:0000259" key="15">
    <source>
        <dbReference type="PROSITE" id="PS50109"/>
    </source>
</evidence>
<keyword evidence="11 14" id="KW-1133">Transmembrane helix</keyword>
<evidence type="ECO:0000256" key="4">
    <source>
        <dbReference type="ARBA" id="ARBA00022475"/>
    </source>
</evidence>
<evidence type="ECO:0000256" key="6">
    <source>
        <dbReference type="ARBA" id="ARBA00022679"/>
    </source>
</evidence>
<evidence type="ECO:0000256" key="14">
    <source>
        <dbReference type="SAM" id="Phobius"/>
    </source>
</evidence>
<dbReference type="Gene3D" id="1.10.287.130">
    <property type="match status" value="1"/>
</dbReference>
<dbReference type="KEGG" id="fls:GLV81_04735"/>
<organism evidence="17 18">
    <name type="scientific">Phnomibacter ginsenosidimutans</name>
    <dbReference type="NCBI Taxonomy" id="2676868"/>
    <lineage>
        <taxon>Bacteria</taxon>
        <taxon>Pseudomonadati</taxon>
        <taxon>Bacteroidota</taxon>
        <taxon>Chitinophagia</taxon>
        <taxon>Chitinophagales</taxon>
        <taxon>Chitinophagaceae</taxon>
        <taxon>Phnomibacter</taxon>
    </lineage>
</organism>
<evidence type="ECO:0000256" key="7">
    <source>
        <dbReference type="ARBA" id="ARBA00022692"/>
    </source>
</evidence>
<reference evidence="17 18" key="1">
    <citation type="submission" date="2019-11" db="EMBL/GenBank/DDBJ databases">
        <authorList>
            <person name="Im W.T."/>
        </authorList>
    </citation>
    <scope>NUCLEOTIDE SEQUENCE [LARGE SCALE GENOMIC DNA]</scope>
    <source>
        <strain evidence="17 18">SB-02</strain>
    </source>
</reference>
<keyword evidence="18" id="KW-1185">Reference proteome</keyword>
<dbReference type="SMART" id="SM00387">
    <property type="entry name" value="HATPase_c"/>
    <property type="match status" value="1"/>
</dbReference>
<dbReference type="Gene3D" id="6.10.340.10">
    <property type="match status" value="1"/>
</dbReference>
<evidence type="ECO:0000256" key="3">
    <source>
        <dbReference type="ARBA" id="ARBA00012438"/>
    </source>
</evidence>
<evidence type="ECO:0000259" key="16">
    <source>
        <dbReference type="PROSITE" id="PS50885"/>
    </source>
</evidence>
<feature type="domain" description="Histidine kinase" evidence="15">
    <location>
        <begin position="741"/>
        <end position="955"/>
    </location>
</feature>
<dbReference type="SUPFAM" id="SSF55874">
    <property type="entry name" value="ATPase domain of HSP90 chaperone/DNA topoisomerase II/histidine kinase"/>
    <property type="match status" value="1"/>
</dbReference>
<feature type="transmembrane region" description="Helical" evidence="14">
    <location>
        <begin position="477"/>
        <end position="501"/>
    </location>
</feature>
<dbReference type="InterPro" id="IPR036890">
    <property type="entry name" value="HATPase_C_sf"/>
</dbReference>
<gene>
    <name evidence="17" type="ORF">GLV81_04735</name>
</gene>
<keyword evidence="4" id="KW-1003">Cell membrane</keyword>
<feature type="transmembrane region" description="Helical" evidence="14">
    <location>
        <begin position="84"/>
        <end position="103"/>
    </location>
</feature>
<comment type="subcellular location">
    <subcellularLocation>
        <location evidence="2">Cell membrane</location>
        <topology evidence="2">Multi-pass membrane protein</topology>
    </subcellularLocation>
</comment>
<feature type="transmembrane region" description="Helical" evidence="14">
    <location>
        <begin position="171"/>
        <end position="191"/>
    </location>
</feature>
<keyword evidence="10" id="KW-0067">ATP-binding</keyword>
<comment type="catalytic activity">
    <reaction evidence="1">
        <text>ATP + protein L-histidine = ADP + protein N-phospho-L-histidine.</text>
        <dbReference type="EC" id="2.7.13.3"/>
    </reaction>
</comment>
<dbReference type="PRINTS" id="PR00344">
    <property type="entry name" value="BCTRLSENSOR"/>
</dbReference>
<evidence type="ECO:0000256" key="5">
    <source>
        <dbReference type="ARBA" id="ARBA00022553"/>
    </source>
</evidence>
<evidence type="ECO:0000256" key="9">
    <source>
        <dbReference type="ARBA" id="ARBA00022777"/>
    </source>
</evidence>
<feature type="domain" description="HAMP" evidence="16">
    <location>
        <begin position="672"/>
        <end position="724"/>
    </location>
</feature>
<feature type="transmembrane region" description="Helical" evidence="14">
    <location>
        <begin position="115"/>
        <end position="136"/>
    </location>
</feature>
<keyword evidence="7 14" id="KW-0812">Transmembrane</keyword>
<dbReference type="InterPro" id="IPR005467">
    <property type="entry name" value="His_kinase_dom"/>
</dbReference>
<keyword evidence="8" id="KW-0547">Nucleotide-binding</keyword>
<dbReference type="PANTHER" id="PTHR45528:SF1">
    <property type="entry name" value="SENSOR HISTIDINE KINASE CPXA"/>
    <property type="match status" value="1"/>
</dbReference>
<dbReference type="Pfam" id="PF00672">
    <property type="entry name" value="HAMP"/>
    <property type="match status" value="1"/>
</dbReference>
<sequence length="955" mass="107328">MLELLQNSLFVFWLGIFLTLQSQKVGQLLTGLNYKLKALIAVILVAATIAIHFAVVEKLCSLYLSSAVAFDFNNFFSLDYTTVLAFLVLFLMLLAHLMLARFFARSLLFITAGNIRFVLLAILAGGLLTLSVGWFLQFKIQLLFSMLWLMVFAWFICRYPKPAFPLSTVRIVTWLFVYSLSVGVLLSNLSAERLRNRLNEIGKSLLMQNDETSDYLVRFASGGIRRLDWSSIIEQCKDSASSSSIRDSLAKKYFSGYLEKFDTRFYFFDGSRQPVNNPGPESFESLLTLFQNNKKEEGYPWVASFEEAFDRFGYIMTFDVTSANSTENTGHVFVVTRSEVIRNAMLAPELFRQIQDFAVDLPPGFSYAWYKNNQLIDQYRNYPFPSVLPAKGPQQQSVWLQEKTDAYETWMNAGTNSILAVAGQRNVWIGLVSLVAYMFGAFLVLFIVLRAVGAFLQNKVFFVQVFRPVVLTIQAQIRLTIIAILGLSFIIVAYITISFFINQYTKTNEERLAKSAASVSAELSQQLPGDILSYDPAGQQNIVAGPLMQISENLDVDVSLYDAAGVLISSTQNILFVKEVISERMNPDVYYQLTRGQVHRHLHNETIGNLEYSSIYQPIRNSYGNLMGYLQIPYFATQNELKQEISNFVVILINIIAFVFLISGGLALLISGSITRSFAIISDRMNQIRLSEKNERIEWSGKNEIGTLVEQYNKMVDQLESSAARLAQNERELAWREMARQVAHEIKNPLTPMKLSLQFLQKAIKEKSADVPQISERVATNLVSQIDHLAKIAFEFSQFANIGQVKATEFDLHAVLKDLVLLYEIQDNLSVSWEPIEIPVVINADKTQMNRLFTNLLQNASESAGGNYAVHVSITESLRGDKILLEVADNGPGIAADVQARIFMPNFTTKSSGTGLGLAICKAIVEKAGGNIWFKTKYQPDGTGTAFYVELPLAG</sequence>
<feature type="transmembrane region" description="Helical" evidence="14">
    <location>
        <begin position="38"/>
        <end position="55"/>
    </location>
</feature>
<evidence type="ECO:0000256" key="11">
    <source>
        <dbReference type="ARBA" id="ARBA00022989"/>
    </source>
</evidence>
<dbReference type="InterPro" id="IPR003594">
    <property type="entry name" value="HATPase_dom"/>
</dbReference>
<keyword evidence="12" id="KW-0902">Two-component regulatory system</keyword>